<proteinExistence type="predicted"/>
<evidence type="ECO:0000313" key="4">
    <source>
        <dbReference type="Proteomes" id="UP001530293"/>
    </source>
</evidence>
<sequence length="541" mass="59023">MESESDCPTPPLTAMEAGDPPPAATPSKRSSLSHDIQSLLHDEDITDIILIPEKHSDGKNTDTITAVPTIKAILAARSPVFRRMLFGEFRETQSNNQENVEVKLDYSGRVLQLLVEFCFTDKLDSLNEKSCGSSNTANSTATSATTTISTGLTLEEKARLLTNLSGAGHYFDITKLEEDIKHQLNEMMLAHPSLACAVLDESSKMPSGEELGLIAMERIRAQPKAALLHRNAIGGAFGSAISAAHAYSVGWGDKGGVISLNPSLLEKIIFDEQSNASELTKFLCLKQWYEGCKHEVSLEDFDLHHRKRVESDEILSSRTPLFPKKQLGVLSNTSTAQPPSPPSKSQNDQSSSCSQREQRLAIVKHLAEKLDLSLIPASDLSTIVTESKLISTHDLFQAYRLQALHAEQTKSKVFVEGAGLAEVNGTYVQRGVHEGTPMYNKEGVWRDREEVFRIFLCTYSNGNKSWCLSIVPKGKEPGKTTDIDFYECPVSYGKAGVANATYGGSTDFGLGVVPSRGWKLVNYGQAPVPKCSLIAGCLEDA</sequence>
<feature type="region of interest" description="Disordered" evidence="1">
    <location>
        <begin position="331"/>
        <end position="354"/>
    </location>
</feature>
<protein>
    <recommendedName>
        <fullName evidence="2">BTB domain-containing protein</fullName>
    </recommendedName>
</protein>
<dbReference type="Pfam" id="PF00651">
    <property type="entry name" value="BTB"/>
    <property type="match status" value="1"/>
</dbReference>
<name>A0ABD3M6Z3_9STRA</name>
<dbReference type="InterPro" id="IPR051481">
    <property type="entry name" value="BTB-POZ/Galectin-3-binding"/>
</dbReference>
<dbReference type="PANTHER" id="PTHR24410:SF23">
    <property type="entry name" value="BTB DOMAIN-CONTAINING PROTEIN-RELATED"/>
    <property type="match status" value="1"/>
</dbReference>
<dbReference type="Gene3D" id="3.30.710.10">
    <property type="entry name" value="Potassium Channel Kv1.1, Chain A"/>
    <property type="match status" value="1"/>
</dbReference>
<dbReference type="AlphaFoldDB" id="A0ABD3M6Z3"/>
<dbReference type="InterPro" id="IPR011333">
    <property type="entry name" value="SKP1/BTB/POZ_sf"/>
</dbReference>
<comment type="caution">
    <text evidence="3">The sequence shown here is derived from an EMBL/GenBank/DDBJ whole genome shotgun (WGS) entry which is preliminary data.</text>
</comment>
<feature type="region of interest" description="Disordered" evidence="1">
    <location>
        <begin position="1"/>
        <end position="33"/>
    </location>
</feature>
<accession>A0ABD3M6Z3</accession>
<keyword evidence="4" id="KW-1185">Reference proteome</keyword>
<evidence type="ECO:0000313" key="3">
    <source>
        <dbReference type="EMBL" id="KAL3757791.1"/>
    </source>
</evidence>
<reference evidence="3 4" key="1">
    <citation type="submission" date="2024-10" db="EMBL/GenBank/DDBJ databases">
        <title>Updated reference genomes for cyclostephanoid diatoms.</title>
        <authorList>
            <person name="Roberts W.R."/>
            <person name="Alverson A.J."/>
        </authorList>
    </citation>
    <scope>NUCLEOTIDE SEQUENCE [LARGE SCALE GENOMIC DNA]</scope>
    <source>
        <strain evidence="3 4">AJA232-27</strain>
    </source>
</reference>
<dbReference type="InterPro" id="IPR000210">
    <property type="entry name" value="BTB/POZ_dom"/>
</dbReference>
<dbReference type="CDD" id="cd18186">
    <property type="entry name" value="BTB_POZ_ZBTB_KLHL-like"/>
    <property type="match status" value="1"/>
</dbReference>
<organism evidence="3 4">
    <name type="scientific">Discostella pseudostelligera</name>
    <dbReference type="NCBI Taxonomy" id="259834"/>
    <lineage>
        <taxon>Eukaryota</taxon>
        <taxon>Sar</taxon>
        <taxon>Stramenopiles</taxon>
        <taxon>Ochrophyta</taxon>
        <taxon>Bacillariophyta</taxon>
        <taxon>Coscinodiscophyceae</taxon>
        <taxon>Thalassiosirophycidae</taxon>
        <taxon>Stephanodiscales</taxon>
        <taxon>Stephanodiscaceae</taxon>
        <taxon>Discostella</taxon>
    </lineage>
</organism>
<feature type="domain" description="BTB" evidence="2">
    <location>
        <begin position="46"/>
        <end position="127"/>
    </location>
</feature>
<dbReference type="Proteomes" id="UP001530293">
    <property type="component" value="Unassembled WGS sequence"/>
</dbReference>
<dbReference type="PANTHER" id="PTHR24410">
    <property type="entry name" value="HL07962P-RELATED"/>
    <property type="match status" value="1"/>
</dbReference>
<gene>
    <name evidence="3" type="ORF">ACHAWU_000432</name>
</gene>
<dbReference type="SUPFAM" id="SSF54695">
    <property type="entry name" value="POZ domain"/>
    <property type="match status" value="1"/>
</dbReference>
<dbReference type="PROSITE" id="PS50097">
    <property type="entry name" value="BTB"/>
    <property type="match status" value="1"/>
</dbReference>
<evidence type="ECO:0000256" key="1">
    <source>
        <dbReference type="SAM" id="MobiDB-lite"/>
    </source>
</evidence>
<dbReference type="EMBL" id="JALLBG020000254">
    <property type="protein sequence ID" value="KAL3757791.1"/>
    <property type="molecule type" value="Genomic_DNA"/>
</dbReference>
<evidence type="ECO:0000259" key="2">
    <source>
        <dbReference type="PROSITE" id="PS50097"/>
    </source>
</evidence>